<dbReference type="InterPro" id="IPR009665">
    <property type="entry name" value="YyaC"/>
</dbReference>
<organism evidence="1 2">
    <name type="scientific">Anaerosporobacter mobilis DSM 15930</name>
    <dbReference type="NCBI Taxonomy" id="1120996"/>
    <lineage>
        <taxon>Bacteria</taxon>
        <taxon>Bacillati</taxon>
        <taxon>Bacillota</taxon>
        <taxon>Clostridia</taxon>
        <taxon>Lachnospirales</taxon>
        <taxon>Lachnospiraceae</taxon>
        <taxon>Anaerosporobacter</taxon>
    </lineage>
</organism>
<gene>
    <name evidence="1" type="ORF">SAMN02746066_03778</name>
</gene>
<sequence length="189" mass="20915">MLTQQRNKRKVYYFNSADGYCAYQFSQTLGELIQSLDKTSEEIVFLCIGSDRATGDSLGPIIGYKLSELKYRNYMIYGTLDEPVHAKNLRETITKIKEIHKDSIIIAIDASLGNSNHVGFITLGEGPLKPGAGVSKDLPAVGDLFITGIVNFSGLLDNMLLQTTRLNIVMKLADCICLGIRFCLPFRAN</sequence>
<dbReference type="STRING" id="1120996.SAMN02746066_03778"/>
<protein>
    <submittedName>
        <fullName evidence="1">Putative sporulation protein YyaC</fullName>
    </submittedName>
</protein>
<dbReference type="NCBIfam" id="TIGR02841">
    <property type="entry name" value="spore_YyaC"/>
    <property type="match status" value="1"/>
</dbReference>
<dbReference type="EMBL" id="FRCP01000020">
    <property type="protein sequence ID" value="SHM88884.1"/>
    <property type="molecule type" value="Genomic_DNA"/>
</dbReference>
<dbReference type="AlphaFoldDB" id="A0A1M7MDR8"/>
<proteinExistence type="predicted"/>
<dbReference type="SUPFAM" id="SSF53163">
    <property type="entry name" value="HybD-like"/>
    <property type="match status" value="1"/>
</dbReference>
<dbReference type="Proteomes" id="UP000184038">
    <property type="component" value="Unassembled WGS sequence"/>
</dbReference>
<evidence type="ECO:0000313" key="2">
    <source>
        <dbReference type="Proteomes" id="UP000184038"/>
    </source>
</evidence>
<name>A0A1M7MDR8_9FIRM</name>
<accession>A0A1M7MDR8</accession>
<dbReference type="Pfam" id="PF06866">
    <property type="entry name" value="DUF1256"/>
    <property type="match status" value="1"/>
</dbReference>
<keyword evidence="2" id="KW-1185">Reference proteome</keyword>
<reference evidence="1 2" key="1">
    <citation type="submission" date="2016-11" db="EMBL/GenBank/DDBJ databases">
        <authorList>
            <person name="Jaros S."/>
            <person name="Januszkiewicz K."/>
            <person name="Wedrychowicz H."/>
        </authorList>
    </citation>
    <scope>NUCLEOTIDE SEQUENCE [LARGE SCALE GENOMIC DNA]</scope>
    <source>
        <strain evidence="1 2">DSM 15930</strain>
    </source>
</reference>
<dbReference type="InterPro" id="IPR023430">
    <property type="entry name" value="Pept_HybD-like_dom_sf"/>
</dbReference>
<dbReference type="RefSeq" id="WP_242952574.1">
    <property type="nucleotide sequence ID" value="NZ_FRCP01000020.1"/>
</dbReference>
<evidence type="ECO:0000313" key="1">
    <source>
        <dbReference type="EMBL" id="SHM88884.1"/>
    </source>
</evidence>